<dbReference type="Proteomes" id="UP000264310">
    <property type="component" value="Unassembled WGS sequence"/>
</dbReference>
<accession>A0A371X2C0</accession>
<evidence type="ECO:0000313" key="3">
    <source>
        <dbReference type="Proteomes" id="UP000264310"/>
    </source>
</evidence>
<evidence type="ECO:0000256" key="1">
    <source>
        <dbReference type="SAM" id="MobiDB-lite"/>
    </source>
</evidence>
<gene>
    <name evidence="2" type="ORF">DYI37_09990</name>
</gene>
<feature type="compositionally biased region" description="Polar residues" evidence="1">
    <location>
        <begin position="11"/>
        <end position="23"/>
    </location>
</feature>
<dbReference type="EMBL" id="QURL01000004">
    <property type="protein sequence ID" value="RFC63367.1"/>
    <property type="molecule type" value="Genomic_DNA"/>
</dbReference>
<proteinExistence type="predicted"/>
<name>A0A371X2C0_9HYPH</name>
<evidence type="ECO:0000313" key="2">
    <source>
        <dbReference type="EMBL" id="RFC63367.1"/>
    </source>
</evidence>
<comment type="caution">
    <text evidence="2">The sequence shown here is derived from an EMBL/GenBank/DDBJ whole genome shotgun (WGS) entry which is preliminary data.</text>
</comment>
<feature type="region of interest" description="Disordered" evidence="1">
    <location>
        <begin position="42"/>
        <end position="63"/>
    </location>
</feature>
<dbReference type="AlphaFoldDB" id="A0A371X2C0"/>
<reference evidence="2 3" key="1">
    <citation type="submission" date="2018-08" db="EMBL/GenBank/DDBJ databases">
        <title>Fulvimarina sp. 85, whole genome shotgun sequence.</title>
        <authorList>
            <person name="Tuo L."/>
        </authorList>
    </citation>
    <scope>NUCLEOTIDE SEQUENCE [LARGE SCALE GENOMIC DNA]</scope>
    <source>
        <strain evidence="2 3">85</strain>
    </source>
</reference>
<organism evidence="2 3">
    <name type="scientific">Fulvimarina endophytica</name>
    <dbReference type="NCBI Taxonomy" id="2293836"/>
    <lineage>
        <taxon>Bacteria</taxon>
        <taxon>Pseudomonadati</taxon>
        <taxon>Pseudomonadota</taxon>
        <taxon>Alphaproteobacteria</taxon>
        <taxon>Hyphomicrobiales</taxon>
        <taxon>Aurantimonadaceae</taxon>
        <taxon>Fulvimarina</taxon>
    </lineage>
</organism>
<keyword evidence="3" id="KW-1185">Reference proteome</keyword>
<protein>
    <submittedName>
        <fullName evidence="2">Uncharacterized protein</fullName>
    </submittedName>
</protein>
<feature type="region of interest" description="Disordered" evidence="1">
    <location>
        <begin position="1"/>
        <end position="23"/>
    </location>
</feature>
<feature type="compositionally biased region" description="Basic and acidic residues" evidence="1">
    <location>
        <begin position="1"/>
        <end position="10"/>
    </location>
</feature>
<sequence>MVEKRMRYDATSHTQGSDASAMTRSALARAIEIASRERAHYHAGKAAARMKQSEASCPHPGSSQEARLWVQGFTDLQDAERAKRRSIRF</sequence>